<dbReference type="GO" id="GO:0006508">
    <property type="term" value="P:proteolysis"/>
    <property type="evidence" value="ECO:0007669"/>
    <property type="project" value="TreeGrafter"/>
</dbReference>
<dbReference type="GO" id="GO:0005737">
    <property type="term" value="C:cytoplasm"/>
    <property type="evidence" value="ECO:0007669"/>
    <property type="project" value="TreeGrafter"/>
</dbReference>
<dbReference type="InterPro" id="IPR014782">
    <property type="entry name" value="Peptidase_M1_dom"/>
</dbReference>
<evidence type="ECO:0000259" key="1">
    <source>
        <dbReference type="Pfam" id="PF01433"/>
    </source>
</evidence>
<dbReference type="AlphaFoldDB" id="A0A0R3VZH3"/>
<evidence type="ECO:0000313" key="2">
    <source>
        <dbReference type="WBParaSite" id="TASK_0000281701-mRNA-1"/>
    </source>
</evidence>
<dbReference type="GO" id="GO:0070006">
    <property type="term" value="F:metalloaminopeptidase activity"/>
    <property type="evidence" value="ECO:0007669"/>
    <property type="project" value="TreeGrafter"/>
</dbReference>
<organism evidence="2">
    <name type="scientific">Taenia asiatica</name>
    <name type="common">Asian tapeworm</name>
    <dbReference type="NCBI Taxonomy" id="60517"/>
    <lineage>
        <taxon>Eukaryota</taxon>
        <taxon>Metazoa</taxon>
        <taxon>Spiralia</taxon>
        <taxon>Lophotrochozoa</taxon>
        <taxon>Platyhelminthes</taxon>
        <taxon>Cestoda</taxon>
        <taxon>Eucestoda</taxon>
        <taxon>Cyclophyllidea</taxon>
        <taxon>Taeniidae</taxon>
        <taxon>Taenia</taxon>
    </lineage>
</organism>
<accession>A0A0R3VZH3</accession>
<dbReference type="PANTHER" id="PTHR11533:SF174">
    <property type="entry name" value="PUROMYCIN-SENSITIVE AMINOPEPTIDASE-RELATED"/>
    <property type="match status" value="1"/>
</dbReference>
<feature type="domain" description="Peptidase M1 membrane alanine aminopeptidase" evidence="1">
    <location>
        <begin position="4"/>
        <end position="85"/>
    </location>
</feature>
<dbReference type="SUPFAM" id="SSF55486">
    <property type="entry name" value="Metalloproteases ('zincins'), catalytic domain"/>
    <property type="match status" value="1"/>
</dbReference>
<name>A0A0R3VZH3_TAEAS</name>
<dbReference type="GO" id="GO:0042277">
    <property type="term" value="F:peptide binding"/>
    <property type="evidence" value="ECO:0007669"/>
    <property type="project" value="TreeGrafter"/>
</dbReference>
<reference evidence="2" key="1">
    <citation type="submission" date="2017-02" db="UniProtKB">
        <authorList>
            <consortium name="WormBaseParasite"/>
        </authorList>
    </citation>
    <scope>IDENTIFICATION</scope>
</reference>
<dbReference type="STRING" id="60517.A0A0R3VZH3"/>
<sequence>LKYTEALLLDELKSSHPIEVEVNNAQEVEEILDAVSYQKGSCVIRMLHDYMGASVSLFQAGLKVYFEKFKYSNARTEDLWAALETTGIVPMDEADRLSRVLCSSHSHTRRKLQHWC</sequence>
<dbReference type="GO" id="GO:0008270">
    <property type="term" value="F:zinc ion binding"/>
    <property type="evidence" value="ECO:0007669"/>
    <property type="project" value="InterPro"/>
</dbReference>
<proteinExistence type="predicted"/>
<dbReference type="Gene3D" id="1.10.390.10">
    <property type="entry name" value="Neutral Protease Domain 2"/>
    <property type="match status" value="1"/>
</dbReference>
<dbReference type="GO" id="GO:0043171">
    <property type="term" value="P:peptide catabolic process"/>
    <property type="evidence" value="ECO:0007669"/>
    <property type="project" value="TreeGrafter"/>
</dbReference>
<dbReference type="Pfam" id="PF01433">
    <property type="entry name" value="Peptidase_M1"/>
    <property type="match status" value="1"/>
</dbReference>
<dbReference type="GO" id="GO:0005615">
    <property type="term" value="C:extracellular space"/>
    <property type="evidence" value="ECO:0007669"/>
    <property type="project" value="TreeGrafter"/>
</dbReference>
<dbReference type="PANTHER" id="PTHR11533">
    <property type="entry name" value="PROTEASE M1 ZINC METALLOPROTEASE"/>
    <property type="match status" value="1"/>
</dbReference>
<dbReference type="GO" id="GO:0016020">
    <property type="term" value="C:membrane"/>
    <property type="evidence" value="ECO:0007669"/>
    <property type="project" value="TreeGrafter"/>
</dbReference>
<dbReference type="WBParaSite" id="TASK_0000281701-mRNA-1">
    <property type="protein sequence ID" value="TASK_0000281701-mRNA-1"/>
    <property type="gene ID" value="TASK_0000281701"/>
</dbReference>
<dbReference type="InterPro" id="IPR050344">
    <property type="entry name" value="Peptidase_M1_aminopeptidases"/>
</dbReference>
<protein>
    <submittedName>
        <fullName evidence="2">Peptidase_M1 domain-containing protein</fullName>
    </submittedName>
</protein>
<dbReference type="InterPro" id="IPR027268">
    <property type="entry name" value="Peptidase_M4/M1_CTD_sf"/>
</dbReference>